<name>A0ABN9L8F5_9NEOB</name>
<evidence type="ECO:0000259" key="1">
    <source>
        <dbReference type="Pfam" id="PF00079"/>
    </source>
</evidence>
<evidence type="ECO:0000313" key="2">
    <source>
        <dbReference type="EMBL" id="CAJ0933550.1"/>
    </source>
</evidence>
<dbReference type="InterPro" id="IPR023796">
    <property type="entry name" value="Serpin_dom"/>
</dbReference>
<protein>
    <recommendedName>
        <fullName evidence="1">Serpin domain-containing protein</fullName>
    </recommendedName>
</protein>
<reference evidence="2" key="1">
    <citation type="submission" date="2023-07" db="EMBL/GenBank/DDBJ databases">
        <authorList>
            <person name="Stuckert A."/>
        </authorList>
    </citation>
    <scope>NUCLEOTIDE SEQUENCE</scope>
</reference>
<accession>A0ABN9L8F5</accession>
<proteinExistence type="predicted"/>
<keyword evidence="3" id="KW-1185">Reference proteome</keyword>
<dbReference type="InterPro" id="IPR042178">
    <property type="entry name" value="Serpin_sf_1"/>
</dbReference>
<dbReference type="Pfam" id="PF00079">
    <property type="entry name" value="Serpin"/>
    <property type="match status" value="1"/>
</dbReference>
<dbReference type="Gene3D" id="3.30.497.10">
    <property type="entry name" value="Antithrombin, subunit I, domain 2"/>
    <property type="match status" value="1"/>
</dbReference>
<evidence type="ECO:0000313" key="3">
    <source>
        <dbReference type="Proteomes" id="UP001176940"/>
    </source>
</evidence>
<dbReference type="EMBL" id="CAUEEQ010009613">
    <property type="protein sequence ID" value="CAJ0933550.1"/>
    <property type="molecule type" value="Genomic_DNA"/>
</dbReference>
<feature type="domain" description="Serpin" evidence="1">
    <location>
        <begin position="19"/>
        <end position="69"/>
    </location>
</feature>
<dbReference type="InterPro" id="IPR036186">
    <property type="entry name" value="Serpin_sf"/>
</dbReference>
<dbReference type="SUPFAM" id="SSF56574">
    <property type="entry name" value="Serpins"/>
    <property type="match status" value="1"/>
</dbReference>
<comment type="caution">
    <text evidence="2">The sequence shown here is derived from an EMBL/GenBank/DDBJ whole genome shotgun (WGS) entry which is preliminary data.</text>
</comment>
<gene>
    <name evidence="2" type="ORF">RIMI_LOCUS5581287</name>
</gene>
<sequence length="71" mass="7619">MCQTRLKFANEHLDDSNSPNSPITGTVNLKETLTKMGIVDVFSDSADLSGITEGANVKISKAVHKAVLKCQ</sequence>
<dbReference type="Proteomes" id="UP001176940">
    <property type="component" value="Unassembled WGS sequence"/>
</dbReference>
<organism evidence="2 3">
    <name type="scientific">Ranitomeya imitator</name>
    <name type="common">mimic poison frog</name>
    <dbReference type="NCBI Taxonomy" id="111125"/>
    <lineage>
        <taxon>Eukaryota</taxon>
        <taxon>Metazoa</taxon>
        <taxon>Chordata</taxon>
        <taxon>Craniata</taxon>
        <taxon>Vertebrata</taxon>
        <taxon>Euteleostomi</taxon>
        <taxon>Amphibia</taxon>
        <taxon>Batrachia</taxon>
        <taxon>Anura</taxon>
        <taxon>Neobatrachia</taxon>
        <taxon>Hyloidea</taxon>
        <taxon>Dendrobatidae</taxon>
        <taxon>Dendrobatinae</taxon>
        <taxon>Ranitomeya</taxon>
    </lineage>
</organism>